<organism evidence="1 2">
    <name type="scientific">Lentinula edodes</name>
    <name type="common">Shiitake mushroom</name>
    <name type="synonym">Lentinus edodes</name>
    <dbReference type="NCBI Taxonomy" id="5353"/>
    <lineage>
        <taxon>Eukaryota</taxon>
        <taxon>Fungi</taxon>
        <taxon>Dikarya</taxon>
        <taxon>Basidiomycota</taxon>
        <taxon>Agaricomycotina</taxon>
        <taxon>Agaricomycetes</taxon>
        <taxon>Agaricomycetidae</taxon>
        <taxon>Agaricales</taxon>
        <taxon>Marasmiineae</taxon>
        <taxon>Omphalotaceae</taxon>
        <taxon>Lentinula</taxon>
    </lineage>
</organism>
<comment type="caution">
    <text evidence="1">The sequence shown here is derived from an EMBL/GenBank/DDBJ whole genome shotgun (WGS) entry which is preliminary data.</text>
</comment>
<dbReference type="EMBL" id="BDGU01000178">
    <property type="protein sequence ID" value="GAW04097.1"/>
    <property type="molecule type" value="Genomic_DNA"/>
</dbReference>
<evidence type="ECO:0000313" key="2">
    <source>
        <dbReference type="Proteomes" id="UP000188533"/>
    </source>
</evidence>
<accession>A0A1Q3EA52</accession>
<dbReference type="Proteomes" id="UP000188533">
    <property type="component" value="Unassembled WGS sequence"/>
</dbReference>
<keyword evidence="2" id="KW-1185">Reference proteome</keyword>
<proteinExistence type="predicted"/>
<reference evidence="1 2" key="2">
    <citation type="submission" date="2017-02" db="EMBL/GenBank/DDBJ databases">
        <title>A genome survey and senescence transcriptome analysis in Lentinula edodes.</title>
        <authorList>
            <person name="Sakamoto Y."/>
            <person name="Nakade K."/>
            <person name="Sato S."/>
            <person name="Yoshida Y."/>
            <person name="Miyazaki K."/>
            <person name="Natsume S."/>
            <person name="Konno N."/>
        </authorList>
    </citation>
    <scope>NUCLEOTIDE SEQUENCE [LARGE SCALE GENOMIC DNA]</scope>
    <source>
        <strain evidence="1 2">NBRC 111202</strain>
    </source>
</reference>
<name>A0A1Q3EA52_LENED</name>
<gene>
    <name evidence="1" type="ORF">LENED_005864</name>
</gene>
<protein>
    <submittedName>
        <fullName evidence="1">Uncharacterized protein</fullName>
    </submittedName>
</protein>
<dbReference type="AlphaFoldDB" id="A0A1Q3EA52"/>
<evidence type="ECO:0000313" key="1">
    <source>
        <dbReference type="EMBL" id="GAW04097.1"/>
    </source>
</evidence>
<sequence length="74" mass="8518">MSKGRYVNDAVNWACRLCTSFRFHQRLRTSVDISPFSQLIPLAVFATCSRTSLTLSKRFADCAPREYRLKQGIM</sequence>
<reference evidence="1 2" key="1">
    <citation type="submission" date="2016-08" db="EMBL/GenBank/DDBJ databases">
        <authorList>
            <consortium name="Lentinula edodes genome sequencing consortium"/>
            <person name="Sakamoto Y."/>
            <person name="Nakade K."/>
            <person name="Sato S."/>
            <person name="Yoshida Y."/>
            <person name="Miyazaki K."/>
            <person name="Natsume S."/>
            <person name="Konno N."/>
        </authorList>
    </citation>
    <scope>NUCLEOTIDE SEQUENCE [LARGE SCALE GENOMIC DNA]</scope>
    <source>
        <strain evidence="1 2">NBRC 111202</strain>
    </source>
</reference>